<feature type="repeat" description="NHL" evidence="2">
    <location>
        <begin position="298"/>
        <end position="338"/>
    </location>
</feature>
<dbReference type="Gene3D" id="2.120.10.30">
    <property type="entry name" value="TolB, C-terminal domain"/>
    <property type="match status" value="3"/>
</dbReference>
<evidence type="ECO:0000313" key="5">
    <source>
        <dbReference type="Proteomes" id="UP000178943"/>
    </source>
</evidence>
<reference evidence="4 5" key="1">
    <citation type="journal article" date="2016" name="Nat. Commun.">
        <title>Thousands of microbial genomes shed light on interconnected biogeochemical processes in an aquifer system.</title>
        <authorList>
            <person name="Anantharaman K."/>
            <person name="Brown C.T."/>
            <person name="Hug L.A."/>
            <person name="Sharon I."/>
            <person name="Castelle C.J."/>
            <person name="Probst A.J."/>
            <person name="Thomas B.C."/>
            <person name="Singh A."/>
            <person name="Wilkins M.J."/>
            <person name="Karaoz U."/>
            <person name="Brodie E.L."/>
            <person name="Williams K.H."/>
            <person name="Hubbard S.S."/>
            <person name="Banfield J.F."/>
        </authorList>
    </citation>
    <scope>NUCLEOTIDE SEQUENCE [LARGE SCALE GENOMIC DNA]</scope>
</reference>
<dbReference type="GO" id="GO:0043161">
    <property type="term" value="P:proteasome-mediated ubiquitin-dependent protein catabolic process"/>
    <property type="evidence" value="ECO:0007669"/>
    <property type="project" value="TreeGrafter"/>
</dbReference>
<evidence type="ECO:0000256" key="2">
    <source>
        <dbReference type="PROSITE-ProRule" id="PRU00504"/>
    </source>
</evidence>
<evidence type="ECO:0000256" key="3">
    <source>
        <dbReference type="SAM" id="Phobius"/>
    </source>
</evidence>
<feature type="repeat" description="NHL" evidence="2">
    <location>
        <begin position="248"/>
        <end position="291"/>
    </location>
</feature>
<dbReference type="Proteomes" id="UP000178943">
    <property type="component" value="Unassembled WGS sequence"/>
</dbReference>
<dbReference type="STRING" id="1817863.A2Y62_18325"/>
<dbReference type="AlphaFoldDB" id="A0A1F5VP44"/>
<protein>
    <recommendedName>
        <fullName evidence="6">6-bladed beta-propeller</fullName>
    </recommendedName>
</protein>
<evidence type="ECO:0000313" key="4">
    <source>
        <dbReference type="EMBL" id="OGF65150.1"/>
    </source>
</evidence>
<evidence type="ECO:0000256" key="1">
    <source>
        <dbReference type="ARBA" id="ARBA00022737"/>
    </source>
</evidence>
<keyword evidence="3" id="KW-0812">Transmembrane</keyword>
<sequence length="345" mass="38713">MKKSRYVYAVKLILIFCFIIMAGCAGKSKKVTLFRHSGGELVYPAPPDVARIKFLYSIQEDRKQNTQATAARAEFDQRFFLRPYSLYLDTAEHLYVVDQGLQNVVIVNLKENSIELLDRNEDIFLNPISVTIDNVHRIYVTDAGGWIAIFNAAGKFEKMFEPSEKISRPAGIAFNKINQLLYIIDVAEHKVKIFDVNGKLVKAIGAQGGKEGEFNYPTHIALDADGNFYVTDTLNFRIQKFSPGGEFMKLFGSLGDSVGHFSKPKGIAIDTEGNIYIVDSYFDNIQLFNNEGRILMAFGNSGTKMGEFWLPAGIYISDDNRIFIADTYNSRVQVFQLIQAGSTGN</sequence>
<organism evidence="4 5">
    <name type="scientific">Candidatus Fischerbacteria bacterium RBG_13_37_8</name>
    <dbReference type="NCBI Taxonomy" id="1817863"/>
    <lineage>
        <taxon>Bacteria</taxon>
        <taxon>Candidatus Fischeribacteriota</taxon>
    </lineage>
</organism>
<accession>A0A1F5VP44</accession>
<feature type="transmembrane region" description="Helical" evidence="3">
    <location>
        <begin position="6"/>
        <end position="26"/>
    </location>
</feature>
<dbReference type="InterPro" id="IPR011042">
    <property type="entry name" value="6-blade_b-propeller_TolB-like"/>
</dbReference>
<dbReference type="PROSITE" id="PS51257">
    <property type="entry name" value="PROKAR_LIPOPROTEIN"/>
    <property type="match status" value="1"/>
</dbReference>
<dbReference type="PANTHER" id="PTHR24104:SF25">
    <property type="entry name" value="PROTEIN LIN-41"/>
    <property type="match status" value="1"/>
</dbReference>
<dbReference type="GO" id="GO:0008270">
    <property type="term" value="F:zinc ion binding"/>
    <property type="evidence" value="ECO:0007669"/>
    <property type="project" value="UniProtKB-KW"/>
</dbReference>
<feature type="repeat" description="NHL" evidence="2">
    <location>
        <begin position="208"/>
        <end position="244"/>
    </location>
</feature>
<name>A0A1F5VP44_9BACT</name>
<dbReference type="Pfam" id="PF01436">
    <property type="entry name" value="NHL"/>
    <property type="match status" value="2"/>
</dbReference>
<keyword evidence="3" id="KW-0472">Membrane</keyword>
<dbReference type="PROSITE" id="PS51125">
    <property type="entry name" value="NHL"/>
    <property type="match status" value="3"/>
</dbReference>
<dbReference type="PANTHER" id="PTHR24104">
    <property type="entry name" value="E3 UBIQUITIN-PROTEIN LIGASE NHLRC1-RELATED"/>
    <property type="match status" value="1"/>
</dbReference>
<dbReference type="GO" id="GO:0000209">
    <property type="term" value="P:protein polyubiquitination"/>
    <property type="evidence" value="ECO:0007669"/>
    <property type="project" value="TreeGrafter"/>
</dbReference>
<dbReference type="GO" id="GO:0061630">
    <property type="term" value="F:ubiquitin protein ligase activity"/>
    <property type="evidence" value="ECO:0007669"/>
    <property type="project" value="TreeGrafter"/>
</dbReference>
<dbReference type="InterPro" id="IPR001258">
    <property type="entry name" value="NHL_repeat"/>
</dbReference>
<dbReference type="InterPro" id="IPR050952">
    <property type="entry name" value="TRIM-NHL_E3_ligases"/>
</dbReference>
<dbReference type="SUPFAM" id="SSF63829">
    <property type="entry name" value="Calcium-dependent phosphotriesterase"/>
    <property type="match status" value="1"/>
</dbReference>
<keyword evidence="3" id="KW-1133">Transmembrane helix</keyword>
<comment type="caution">
    <text evidence="4">The sequence shown here is derived from an EMBL/GenBank/DDBJ whole genome shotgun (WGS) entry which is preliminary data.</text>
</comment>
<evidence type="ECO:0008006" key="6">
    <source>
        <dbReference type="Google" id="ProtNLM"/>
    </source>
</evidence>
<dbReference type="EMBL" id="MFGW01000116">
    <property type="protein sequence ID" value="OGF65150.1"/>
    <property type="molecule type" value="Genomic_DNA"/>
</dbReference>
<keyword evidence="1" id="KW-0677">Repeat</keyword>
<gene>
    <name evidence="4" type="ORF">A2Y62_18325</name>
</gene>
<proteinExistence type="predicted"/>